<dbReference type="Proteomes" id="UP000294546">
    <property type="component" value="Unassembled WGS sequence"/>
</dbReference>
<dbReference type="SUPFAM" id="SSF50630">
    <property type="entry name" value="Acid proteases"/>
    <property type="match status" value="1"/>
</dbReference>
<name>A0A4R1GGI8_9GAMM</name>
<dbReference type="Gene3D" id="2.40.70.10">
    <property type="entry name" value="Acid Proteases"/>
    <property type="match status" value="1"/>
</dbReference>
<feature type="domain" description="Retropepsin-like aspartic endopeptidase" evidence="2">
    <location>
        <begin position="124"/>
        <end position="254"/>
    </location>
</feature>
<evidence type="ECO:0000313" key="4">
    <source>
        <dbReference type="Proteomes" id="UP000294546"/>
    </source>
</evidence>
<protein>
    <recommendedName>
        <fullName evidence="2">Retropepsin-like aspartic endopeptidase domain-containing protein</fullName>
    </recommendedName>
</protein>
<dbReference type="InterPro" id="IPR008503">
    <property type="entry name" value="Asp_endopeptidase"/>
</dbReference>
<comment type="caution">
    <text evidence="3">The sequence shown here is derived from an EMBL/GenBank/DDBJ whole genome shotgun (WGS) entry which is preliminary data.</text>
</comment>
<dbReference type="Pfam" id="PF05618">
    <property type="entry name" value="Zn_protease"/>
    <property type="match status" value="1"/>
</dbReference>
<dbReference type="PANTHER" id="PTHR38037:SF2">
    <property type="entry name" value="ATP-DEPENDENT ZINC PROTEASE DOMAIN-CONTAINING PROTEIN-RELATED"/>
    <property type="match status" value="1"/>
</dbReference>
<organism evidence="3 4">
    <name type="scientific">Marinobacterium mangrovicola</name>
    <dbReference type="NCBI Taxonomy" id="1476959"/>
    <lineage>
        <taxon>Bacteria</taxon>
        <taxon>Pseudomonadati</taxon>
        <taxon>Pseudomonadota</taxon>
        <taxon>Gammaproteobacteria</taxon>
        <taxon>Oceanospirillales</taxon>
        <taxon>Oceanospirillaceae</taxon>
        <taxon>Marinobacterium</taxon>
    </lineage>
</organism>
<reference evidence="3 4" key="1">
    <citation type="submission" date="2019-03" db="EMBL/GenBank/DDBJ databases">
        <title>Genomic Encyclopedia of Archaeal and Bacterial Type Strains, Phase II (KMG-II): from individual species to whole genera.</title>
        <authorList>
            <person name="Goeker M."/>
        </authorList>
    </citation>
    <scope>NUCLEOTIDE SEQUENCE [LARGE SCALE GENOMIC DNA]</scope>
    <source>
        <strain evidence="3 4">DSM 27697</strain>
    </source>
</reference>
<feature type="region of interest" description="Disordered" evidence="1">
    <location>
        <begin position="96"/>
        <end position="116"/>
    </location>
</feature>
<evidence type="ECO:0000256" key="1">
    <source>
        <dbReference type="SAM" id="MobiDB-lite"/>
    </source>
</evidence>
<dbReference type="RefSeq" id="WP_207894893.1">
    <property type="nucleotide sequence ID" value="NZ_SMFU01000009.1"/>
</dbReference>
<proteinExistence type="predicted"/>
<sequence>MFLRTATPLSAMFRRFRFLTLIPMVLLLSACAQDRYMFLERADLGPLQQQLADQQLEIFALKEQNQAQFDLLETRQQLRQNDLSAELRAQRTLLEKHEQRQPEHRNAINPQQQPSRGRYQGKLVVGELENVYMPVPGVIYEARIDSGAQTSSLHATNIERFERDGERWVRFEIEDPASEQSITLERKLSRNVRIIQASADEAERRPVVELPFMIGDHRQTAEFTLNDREQLTYSLLIGRNVLRDVMLVDVGREHATELPEGLELVGEDDE</sequence>
<feature type="compositionally biased region" description="Basic and acidic residues" evidence="1">
    <location>
        <begin position="96"/>
        <end position="106"/>
    </location>
</feature>
<dbReference type="AlphaFoldDB" id="A0A4R1GGI8"/>
<dbReference type="InterPro" id="IPR021109">
    <property type="entry name" value="Peptidase_aspartic_dom_sf"/>
</dbReference>
<accession>A0A4R1GGI8</accession>
<dbReference type="PROSITE" id="PS51257">
    <property type="entry name" value="PROKAR_LIPOPROTEIN"/>
    <property type="match status" value="1"/>
</dbReference>
<evidence type="ECO:0000313" key="3">
    <source>
        <dbReference type="EMBL" id="TCK05795.1"/>
    </source>
</evidence>
<dbReference type="PANTHER" id="PTHR38037">
    <property type="entry name" value="ZN_PROTEASE DOMAIN-CONTAINING PROTEIN"/>
    <property type="match status" value="1"/>
</dbReference>
<dbReference type="EMBL" id="SMFU01000009">
    <property type="protein sequence ID" value="TCK05795.1"/>
    <property type="molecule type" value="Genomic_DNA"/>
</dbReference>
<evidence type="ECO:0000259" key="2">
    <source>
        <dbReference type="Pfam" id="PF05618"/>
    </source>
</evidence>
<gene>
    <name evidence="3" type="ORF">CLV83_2728</name>
</gene>
<keyword evidence="4" id="KW-1185">Reference proteome</keyword>